<dbReference type="EMBL" id="PFWU01000055">
    <property type="protein sequence ID" value="PJA45004.1"/>
    <property type="molecule type" value="Genomic_DNA"/>
</dbReference>
<protein>
    <submittedName>
        <fullName evidence="1">Uncharacterized protein</fullName>
    </submittedName>
</protein>
<evidence type="ECO:0000313" key="1">
    <source>
        <dbReference type="EMBL" id="PJA45004.1"/>
    </source>
</evidence>
<proteinExistence type="predicted"/>
<dbReference type="AlphaFoldDB" id="A0A2M7XAX3"/>
<reference evidence="2" key="1">
    <citation type="submission" date="2017-09" db="EMBL/GenBank/DDBJ databases">
        <title>Depth-based differentiation of microbial function through sediment-hosted aquifers and enrichment of novel symbionts in the deep terrestrial subsurface.</title>
        <authorList>
            <person name="Probst A.J."/>
            <person name="Ladd B."/>
            <person name="Jarett J.K."/>
            <person name="Geller-Mcgrath D.E."/>
            <person name="Sieber C.M.K."/>
            <person name="Emerson J.B."/>
            <person name="Anantharaman K."/>
            <person name="Thomas B.C."/>
            <person name="Malmstrom R."/>
            <person name="Stieglmeier M."/>
            <person name="Klingl A."/>
            <person name="Woyke T."/>
            <person name="Ryan C.M."/>
            <person name="Banfield J.F."/>
        </authorList>
    </citation>
    <scope>NUCLEOTIDE SEQUENCE [LARGE SCALE GENOMIC DNA]</scope>
</reference>
<dbReference type="Proteomes" id="UP000229385">
    <property type="component" value="Unassembled WGS sequence"/>
</dbReference>
<comment type="caution">
    <text evidence="1">The sequence shown here is derived from an EMBL/GenBank/DDBJ whole genome shotgun (WGS) entry which is preliminary data.</text>
</comment>
<gene>
    <name evidence="1" type="ORF">CO174_05475</name>
</gene>
<organism evidence="1 2">
    <name type="scientific">Candidatus Uhrbacteria bacterium CG_4_9_14_3_um_filter_50_9</name>
    <dbReference type="NCBI Taxonomy" id="1975035"/>
    <lineage>
        <taxon>Bacteria</taxon>
        <taxon>Candidatus Uhriibacteriota</taxon>
    </lineage>
</organism>
<accession>A0A2M7XAX3</accession>
<sequence length="274" mass="29219">MGVVREVLFGKVDLDTIATALVLGLRSEDVMFRAIGGSAASAALADSSVVAIEVGGSGRTTENNFDHHSSSGLLAGVTNLSAAAQALERLARLIRYVDELDRGDRRAEQIEGGGYPSLSQLISGMLLVVDSPHLRMEKGLEILRGVLQSGIDPYGSMESILDHIPNARFYAATKREHDRKFEEVCESATWYTTHAGHKLAVVETEWFRAPGALYGKGADIVVAPDLTVAPALEELARLEKGWGGPAHGGICGSPLGRDSGLEMETVAQIVVEKL</sequence>
<name>A0A2M7XAX3_9BACT</name>
<evidence type="ECO:0000313" key="2">
    <source>
        <dbReference type="Proteomes" id="UP000229385"/>
    </source>
</evidence>